<comment type="subcellular location">
    <subcellularLocation>
        <location evidence="1 7">Membrane</location>
        <topology evidence="1 7">Multi-pass membrane protein</topology>
    </subcellularLocation>
</comment>
<dbReference type="Ensembl" id="ENSELUT00000013998.3">
    <property type="protein sequence ID" value="ENSELUP00000028196.1"/>
    <property type="gene ID" value="ENSELUG00000004666.3"/>
</dbReference>
<feature type="disulfide bond" evidence="6">
    <location>
        <begin position="150"/>
        <end position="167"/>
    </location>
</feature>
<dbReference type="PRINTS" id="PR00259">
    <property type="entry name" value="TMFOUR"/>
</dbReference>
<evidence type="ECO:0000256" key="5">
    <source>
        <dbReference type="ARBA" id="ARBA00023136"/>
    </source>
</evidence>
<evidence type="ECO:0000256" key="7">
    <source>
        <dbReference type="RuleBase" id="RU361218"/>
    </source>
</evidence>
<dbReference type="Proteomes" id="UP000265140">
    <property type="component" value="Chromosome 13"/>
</dbReference>
<dbReference type="PANTHER" id="PTHR19282">
    <property type="entry name" value="TETRASPANIN"/>
    <property type="match status" value="1"/>
</dbReference>
<dbReference type="GeneTree" id="ENSGT00940000159669"/>
<dbReference type="InterPro" id="IPR000301">
    <property type="entry name" value="Tetraspanin_animals"/>
</dbReference>
<keyword evidence="3 7" id="KW-0812">Transmembrane</keyword>
<reference evidence="8" key="4">
    <citation type="submission" date="2025-09" db="UniProtKB">
        <authorList>
            <consortium name="Ensembl"/>
        </authorList>
    </citation>
    <scope>IDENTIFICATION</scope>
</reference>
<reference evidence="9" key="1">
    <citation type="journal article" date="2014" name="PLoS ONE">
        <title>The genome and linkage map of the northern pike (Esox lucius): conserved synteny revealed between the salmonid sister group and the Neoteleostei.</title>
        <authorList>
            <person name="Rondeau E.B."/>
            <person name="Minkley D.R."/>
            <person name="Leong J.S."/>
            <person name="Messmer A.M."/>
            <person name="Jantzen J.R."/>
            <person name="von Schalburg K.R."/>
            <person name="Lemon C."/>
            <person name="Bird N.H."/>
            <person name="Koop B.F."/>
        </authorList>
    </citation>
    <scope>NUCLEOTIDE SEQUENCE</scope>
</reference>
<evidence type="ECO:0000256" key="3">
    <source>
        <dbReference type="ARBA" id="ARBA00022692"/>
    </source>
</evidence>
<dbReference type="PANTHER" id="PTHR19282:SF39">
    <property type="entry name" value="LEUKOCYTE SURFACE ANTIGEN CD53"/>
    <property type="match status" value="1"/>
</dbReference>
<evidence type="ECO:0000256" key="1">
    <source>
        <dbReference type="ARBA" id="ARBA00004141"/>
    </source>
</evidence>
<keyword evidence="9" id="KW-1185">Reference proteome</keyword>
<keyword evidence="5 7" id="KW-0472">Membrane</keyword>
<proteinExistence type="inferred from homology"/>
<reference evidence="8" key="3">
    <citation type="submission" date="2025-08" db="UniProtKB">
        <authorList>
            <consortium name="Ensembl"/>
        </authorList>
    </citation>
    <scope>IDENTIFICATION</scope>
</reference>
<feature type="transmembrane region" description="Helical" evidence="7">
    <location>
        <begin position="196"/>
        <end position="226"/>
    </location>
</feature>
<accession>A0A3P8ZHG0</accession>
<feature type="transmembrane region" description="Helical" evidence="7">
    <location>
        <begin position="83"/>
        <end position="106"/>
    </location>
</feature>
<feature type="disulfide bond" evidence="6">
    <location>
        <begin position="149"/>
        <end position="184"/>
    </location>
</feature>
<keyword evidence="4 7" id="KW-1133">Transmembrane helix</keyword>
<name>A0A3P8ZHG0_ESOLU</name>
<dbReference type="KEGG" id="els:105014386"/>
<dbReference type="InterPro" id="IPR018499">
    <property type="entry name" value="Tetraspanin/Peripherin"/>
</dbReference>
<protein>
    <recommendedName>
        <fullName evidence="7">Tetraspanin</fullName>
    </recommendedName>
</protein>
<dbReference type="SUPFAM" id="SSF48652">
    <property type="entry name" value="Tetraspanin"/>
    <property type="match status" value="1"/>
</dbReference>
<dbReference type="Bgee" id="ENSELUG00000004666">
    <property type="expression patterns" value="Expressed in pharyngeal gill and 7 other cell types or tissues"/>
</dbReference>
<evidence type="ECO:0000256" key="2">
    <source>
        <dbReference type="ARBA" id="ARBA00006840"/>
    </source>
</evidence>
<dbReference type="GO" id="GO:0005886">
    <property type="term" value="C:plasma membrane"/>
    <property type="evidence" value="ECO:0007669"/>
    <property type="project" value="TreeGrafter"/>
</dbReference>
<evidence type="ECO:0000256" key="6">
    <source>
        <dbReference type="PIRSR" id="PIRSR002419-1"/>
    </source>
</evidence>
<dbReference type="Gene3D" id="1.10.1450.10">
    <property type="entry name" value="Tetraspanin"/>
    <property type="match status" value="1"/>
</dbReference>
<dbReference type="InterPro" id="IPR008952">
    <property type="entry name" value="Tetraspanin_EC2_sf"/>
</dbReference>
<dbReference type="InParanoid" id="A0A3P8ZHG0"/>
<feature type="transmembrane region" description="Helical" evidence="7">
    <location>
        <begin position="12"/>
        <end position="31"/>
    </location>
</feature>
<feature type="transmembrane region" description="Helical" evidence="7">
    <location>
        <begin position="43"/>
        <end position="71"/>
    </location>
</feature>
<dbReference type="OMA" id="CNIADQP"/>
<evidence type="ECO:0000256" key="4">
    <source>
        <dbReference type="ARBA" id="ARBA00022989"/>
    </source>
</evidence>
<comment type="similarity">
    <text evidence="2 7">Belongs to the tetraspanin (TM4SF) family.</text>
</comment>
<keyword evidence="6" id="KW-1015">Disulfide bond</keyword>
<dbReference type="PIRSF" id="PIRSF002419">
    <property type="entry name" value="Tetraspanin"/>
    <property type="match status" value="1"/>
</dbReference>
<evidence type="ECO:0000313" key="8">
    <source>
        <dbReference type="Ensembl" id="ENSELUP00000028196.1"/>
    </source>
</evidence>
<sequence length="232" mass="26490">MNWSCVNCLKGFVTFLNFICWLCAIFVVGFGEFQIMHSRFVSLITSFCLIYPANTLVVTGSIVTCVCYLGVMGALKENRCMLITFFLLLFILMLVELAMACLFFLYEREIDTFFEKDLIRSLDMYKNSTSEGNLAIKEDFDAVQRTFRCCGVRSLSDWEGSVPLSCCSQDPCNIIPQPNWQEGCHMKLRNWFGRNLLSTGAGVVSLFILQFICMCFTVPIFCHFSLKGYGYK</sequence>
<dbReference type="OrthoDB" id="438211at2759"/>
<dbReference type="AlphaFoldDB" id="A0A3P8ZHG0"/>
<reference evidence="8" key="2">
    <citation type="submission" date="2020-02" db="EMBL/GenBank/DDBJ databases">
        <title>Esox lucius (northern pike) genome, fEsoLuc1, primary haplotype.</title>
        <authorList>
            <person name="Myers G."/>
            <person name="Karagic N."/>
            <person name="Meyer A."/>
            <person name="Pippel M."/>
            <person name="Reichard M."/>
            <person name="Winkler S."/>
            <person name="Tracey A."/>
            <person name="Sims Y."/>
            <person name="Howe K."/>
            <person name="Rhie A."/>
            <person name="Formenti G."/>
            <person name="Durbin R."/>
            <person name="Fedrigo O."/>
            <person name="Jarvis E.D."/>
        </authorList>
    </citation>
    <scope>NUCLEOTIDE SEQUENCE [LARGE SCALE GENOMIC DNA]</scope>
</reference>
<gene>
    <name evidence="8" type="primary">CD53</name>
</gene>
<evidence type="ECO:0000313" key="9">
    <source>
        <dbReference type="Proteomes" id="UP000265140"/>
    </source>
</evidence>
<organism evidence="8 9">
    <name type="scientific">Esox lucius</name>
    <name type="common">Northern pike</name>
    <dbReference type="NCBI Taxonomy" id="8010"/>
    <lineage>
        <taxon>Eukaryota</taxon>
        <taxon>Metazoa</taxon>
        <taxon>Chordata</taxon>
        <taxon>Craniata</taxon>
        <taxon>Vertebrata</taxon>
        <taxon>Euteleostomi</taxon>
        <taxon>Actinopterygii</taxon>
        <taxon>Neopterygii</taxon>
        <taxon>Teleostei</taxon>
        <taxon>Protacanthopterygii</taxon>
        <taxon>Esociformes</taxon>
        <taxon>Esocidae</taxon>
        <taxon>Esox</taxon>
    </lineage>
</organism>
<dbReference type="Pfam" id="PF00335">
    <property type="entry name" value="Tetraspanin"/>
    <property type="match status" value="1"/>
</dbReference>